<organism evidence="1 2">
    <name type="scientific">Armillaria gallica</name>
    <name type="common">Bulbous honey fungus</name>
    <name type="synonym">Armillaria bulbosa</name>
    <dbReference type="NCBI Taxonomy" id="47427"/>
    <lineage>
        <taxon>Eukaryota</taxon>
        <taxon>Fungi</taxon>
        <taxon>Dikarya</taxon>
        <taxon>Basidiomycota</taxon>
        <taxon>Agaricomycotina</taxon>
        <taxon>Agaricomycetes</taxon>
        <taxon>Agaricomycetidae</taxon>
        <taxon>Agaricales</taxon>
        <taxon>Marasmiineae</taxon>
        <taxon>Physalacriaceae</taxon>
        <taxon>Armillaria</taxon>
    </lineage>
</organism>
<protein>
    <submittedName>
        <fullName evidence="1">Uncharacterized protein</fullName>
    </submittedName>
</protein>
<evidence type="ECO:0000313" key="1">
    <source>
        <dbReference type="EMBL" id="PBK92186.1"/>
    </source>
</evidence>
<dbReference type="AlphaFoldDB" id="A0A2H3DXK6"/>
<dbReference type="Proteomes" id="UP000217790">
    <property type="component" value="Unassembled WGS sequence"/>
</dbReference>
<dbReference type="EMBL" id="KZ293659">
    <property type="protein sequence ID" value="PBK92186.1"/>
    <property type="molecule type" value="Genomic_DNA"/>
</dbReference>
<keyword evidence="2" id="KW-1185">Reference proteome</keyword>
<evidence type="ECO:0000313" key="2">
    <source>
        <dbReference type="Proteomes" id="UP000217790"/>
    </source>
</evidence>
<proteinExistence type="predicted"/>
<accession>A0A2H3DXK6</accession>
<gene>
    <name evidence="1" type="ORF">ARMGADRAFT_180882</name>
</gene>
<dbReference type="InParanoid" id="A0A2H3DXK6"/>
<reference evidence="2" key="1">
    <citation type="journal article" date="2017" name="Nat. Ecol. Evol.">
        <title>Genome expansion and lineage-specific genetic innovations in the forest pathogenic fungi Armillaria.</title>
        <authorList>
            <person name="Sipos G."/>
            <person name="Prasanna A.N."/>
            <person name="Walter M.C."/>
            <person name="O'Connor E."/>
            <person name="Balint B."/>
            <person name="Krizsan K."/>
            <person name="Kiss B."/>
            <person name="Hess J."/>
            <person name="Varga T."/>
            <person name="Slot J."/>
            <person name="Riley R."/>
            <person name="Boka B."/>
            <person name="Rigling D."/>
            <person name="Barry K."/>
            <person name="Lee J."/>
            <person name="Mihaltcheva S."/>
            <person name="LaButti K."/>
            <person name="Lipzen A."/>
            <person name="Waldron R."/>
            <person name="Moloney N.M."/>
            <person name="Sperisen C."/>
            <person name="Kredics L."/>
            <person name="Vagvoelgyi C."/>
            <person name="Patrignani A."/>
            <person name="Fitzpatrick D."/>
            <person name="Nagy I."/>
            <person name="Doyle S."/>
            <person name="Anderson J.B."/>
            <person name="Grigoriev I.V."/>
            <person name="Gueldener U."/>
            <person name="Muensterkoetter M."/>
            <person name="Nagy L.G."/>
        </authorList>
    </citation>
    <scope>NUCLEOTIDE SEQUENCE [LARGE SCALE GENOMIC DNA]</scope>
    <source>
        <strain evidence="2">Ar21-2</strain>
    </source>
</reference>
<name>A0A2H3DXK6_ARMGA</name>
<sequence>MDFLFFSSRLTLSYTPFAMPFFRGRGPAASGIPPLGKDISFAGGTTRNDETRRAMRVDLPDIHSFDLLSHPSLRSQIVPLPTTLFPCLNFILFFCGRNVFLATLEANFREG</sequence>